<protein>
    <submittedName>
        <fullName evidence="7">Thioredoxin reductase 1</fullName>
        <ecNumber evidence="7">1.8.1.9</ecNumber>
    </submittedName>
</protein>
<evidence type="ECO:0000313" key="7">
    <source>
        <dbReference type="EMBL" id="CAX69628.1"/>
    </source>
</evidence>
<name>C1L4K0_SCHJA</name>
<evidence type="ECO:0000256" key="2">
    <source>
        <dbReference type="ARBA" id="ARBA00007532"/>
    </source>
</evidence>
<evidence type="ECO:0000256" key="3">
    <source>
        <dbReference type="ARBA" id="ARBA00023002"/>
    </source>
</evidence>
<dbReference type="PANTHER" id="PTHR42737:SF2">
    <property type="entry name" value="GLUTATHIONE REDUCTASE"/>
    <property type="match status" value="1"/>
</dbReference>
<dbReference type="InterPro" id="IPR046952">
    <property type="entry name" value="GSHR/TRXR-like"/>
</dbReference>
<dbReference type="GO" id="GO:0045454">
    <property type="term" value="P:cell redox homeostasis"/>
    <property type="evidence" value="ECO:0007669"/>
    <property type="project" value="InterPro"/>
</dbReference>
<dbReference type="GO" id="GO:0034599">
    <property type="term" value="P:cellular response to oxidative stress"/>
    <property type="evidence" value="ECO:0007669"/>
    <property type="project" value="TreeGrafter"/>
</dbReference>
<comment type="similarity">
    <text evidence="2">Belongs to the class-I pyridine nucleotide-disulfide oxidoreductase family.</text>
</comment>
<dbReference type="InterPro" id="IPR023753">
    <property type="entry name" value="FAD/NAD-binding_dom"/>
</dbReference>
<dbReference type="GO" id="GO:0050660">
    <property type="term" value="F:flavin adenine dinucleotide binding"/>
    <property type="evidence" value="ECO:0007669"/>
    <property type="project" value="InterPro"/>
</dbReference>
<keyword evidence="3 7" id="KW-0560">Oxidoreductase</keyword>
<dbReference type="GO" id="GO:0005829">
    <property type="term" value="C:cytosol"/>
    <property type="evidence" value="ECO:0007669"/>
    <property type="project" value="TreeGrafter"/>
</dbReference>
<dbReference type="PANTHER" id="PTHR42737">
    <property type="entry name" value="GLUTATHIONE REDUCTASE"/>
    <property type="match status" value="1"/>
</dbReference>
<dbReference type="PRINTS" id="PR00411">
    <property type="entry name" value="PNDRDTASEI"/>
</dbReference>
<keyword evidence="5" id="KW-0676">Redox-active center</keyword>
<dbReference type="Gene3D" id="3.50.50.60">
    <property type="entry name" value="FAD/NAD(P)-binding domain"/>
    <property type="match status" value="2"/>
</dbReference>
<dbReference type="EC" id="1.8.1.9" evidence="7"/>
<evidence type="ECO:0000256" key="1">
    <source>
        <dbReference type="ARBA" id="ARBA00001974"/>
    </source>
</evidence>
<dbReference type="GO" id="GO:0005739">
    <property type="term" value="C:mitochondrion"/>
    <property type="evidence" value="ECO:0007669"/>
    <property type="project" value="TreeGrafter"/>
</dbReference>
<evidence type="ECO:0000256" key="4">
    <source>
        <dbReference type="ARBA" id="ARBA00023157"/>
    </source>
</evidence>
<reference evidence="7" key="1">
    <citation type="journal article" date="2009" name="Nature">
        <title>The Schistosoma japonicum genome reveals features of host-parasite interplay.</title>
        <authorList>
            <person name="Liu F."/>
            <person name="Zhou Y."/>
            <person name="Wang Z.Q."/>
            <person name="Lu G."/>
            <person name="Zheng H."/>
            <person name="Brindley P.J."/>
            <person name="McManus D.P."/>
            <person name="Blair D."/>
            <person name="Zhang Q.H."/>
            <person name="Zhong Y."/>
            <person name="Wang S."/>
            <person name="Han Z.G."/>
            <person name="Chen Z."/>
        </authorList>
    </citation>
    <scope>NUCLEOTIDE SEQUENCE</scope>
    <source>
        <strain evidence="7">Anhui</strain>
    </source>
</reference>
<dbReference type="GO" id="GO:0006749">
    <property type="term" value="P:glutathione metabolic process"/>
    <property type="evidence" value="ECO:0007669"/>
    <property type="project" value="TreeGrafter"/>
</dbReference>
<dbReference type="AlphaFoldDB" id="C1L4K0"/>
<proteinExistence type="evidence at transcript level"/>
<dbReference type="FunFam" id="3.50.50.60:FF:000012">
    <property type="entry name" value="Thioredoxin reductase 1, cytoplasmic"/>
    <property type="match status" value="1"/>
</dbReference>
<sequence length="179" mass="19566">MVEGVQSHIGSLNWGYKVSLRDNAVTYLNARGMLLSSHEVQITEKNKKVSTITGNKIILATGERPKYLEIPGAIEYGITSDDLFSLPYFPGKTLVVGASYVALECAGFLASLGGDVTVMVRSILLRGFDQQMAEKVGDYMENHGVKFAKLCVPDEITQLKPVDTENNKPGLLLVKGHYT</sequence>
<accession>C1L4K0</accession>
<dbReference type="Pfam" id="PF07992">
    <property type="entry name" value="Pyr_redox_2"/>
    <property type="match status" value="1"/>
</dbReference>
<dbReference type="SUPFAM" id="SSF51905">
    <property type="entry name" value="FAD/NAD(P)-binding domain"/>
    <property type="match status" value="1"/>
</dbReference>
<dbReference type="GO" id="GO:0004791">
    <property type="term" value="F:thioredoxin-disulfide reductase (NADPH) activity"/>
    <property type="evidence" value="ECO:0007669"/>
    <property type="project" value="UniProtKB-EC"/>
</dbReference>
<organism evidence="7">
    <name type="scientific">Schistosoma japonicum</name>
    <name type="common">Blood fluke</name>
    <dbReference type="NCBI Taxonomy" id="6182"/>
    <lineage>
        <taxon>Eukaryota</taxon>
        <taxon>Metazoa</taxon>
        <taxon>Spiralia</taxon>
        <taxon>Lophotrochozoa</taxon>
        <taxon>Platyhelminthes</taxon>
        <taxon>Trematoda</taxon>
        <taxon>Digenea</taxon>
        <taxon>Strigeidida</taxon>
        <taxon>Schistosomatoidea</taxon>
        <taxon>Schistosomatidae</taxon>
        <taxon>Schistosoma</taxon>
    </lineage>
</organism>
<feature type="domain" description="FAD/NAD(P)-binding" evidence="6">
    <location>
        <begin position="7"/>
        <end position="161"/>
    </location>
</feature>
<dbReference type="EMBL" id="FN313894">
    <property type="protein sequence ID" value="CAX69628.1"/>
    <property type="molecule type" value="mRNA"/>
</dbReference>
<evidence type="ECO:0000256" key="5">
    <source>
        <dbReference type="ARBA" id="ARBA00023284"/>
    </source>
</evidence>
<evidence type="ECO:0000259" key="6">
    <source>
        <dbReference type="Pfam" id="PF07992"/>
    </source>
</evidence>
<dbReference type="PRINTS" id="PR00368">
    <property type="entry name" value="FADPNR"/>
</dbReference>
<gene>
    <name evidence="7" type="primary">TXNRD1</name>
</gene>
<reference evidence="7" key="2">
    <citation type="submission" date="2009-03" db="EMBL/GenBank/DDBJ databases">
        <authorList>
            <person name="Gang L."/>
        </authorList>
    </citation>
    <scope>NUCLEOTIDE SEQUENCE</scope>
    <source>
        <strain evidence="7">Anhui</strain>
    </source>
</reference>
<dbReference type="GO" id="GO:0004362">
    <property type="term" value="F:glutathione-disulfide reductase (NADPH) activity"/>
    <property type="evidence" value="ECO:0007669"/>
    <property type="project" value="TreeGrafter"/>
</dbReference>
<comment type="cofactor">
    <cofactor evidence="1">
        <name>FAD</name>
        <dbReference type="ChEBI" id="CHEBI:57692"/>
    </cofactor>
</comment>
<keyword evidence="4" id="KW-1015">Disulfide bond</keyword>
<dbReference type="InterPro" id="IPR036188">
    <property type="entry name" value="FAD/NAD-bd_sf"/>
</dbReference>